<name>X0S019_9ZZZZ</name>
<dbReference type="CDD" id="cd04301">
    <property type="entry name" value="NAT_SF"/>
    <property type="match status" value="1"/>
</dbReference>
<feature type="domain" description="N-acetyltransferase" evidence="1">
    <location>
        <begin position="1"/>
        <end position="130"/>
    </location>
</feature>
<dbReference type="InterPro" id="IPR000182">
    <property type="entry name" value="GNAT_dom"/>
</dbReference>
<dbReference type="SUPFAM" id="SSF55729">
    <property type="entry name" value="Acyl-CoA N-acyltransferases (Nat)"/>
    <property type="match status" value="1"/>
</dbReference>
<comment type="caution">
    <text evidence="2">The sequence shown here is derived from an EMBL/GenBank/DDBJ whole genome shotgun (WGS) entry which is preliminary data.</text>
</comment>
<reference evidence="2" key="1">
    <citation type="journal article" date="2014" name="Front. Microbiol.">
        <title>High frequency of phylogenetically diverse reductive dehalogenase-homologous genes in deep subseafloor sedimentary metagenomes.</title>
        <authorList>
            <person name="Kawai M."/>
            <person name="Futagami T."/>
            <person name="Toyoda A."/>
            <person name="Takaki Y."/>
            <person name="Nishi S."/>
            <person name="Hori S."/>
            <person name="Arai W."/>
            <person name="Tsubouchi T."/>
            <person name="Morono Y."/>
            <person name="Uchiyama I."/>
            <person name="Ito T."/>
            <person name="Fujiyama A."/>
            <person name="Inagaki F."/>
            <person name="Takami H."/>
        </authorList>
    </citation>
    <scope>NUCLEOTIDE SEQUENCE</scope>
    <source>
        <strain evidence="2">Expedition CK06-06</strain>
    </source>
</reference>
<dbReference type="GO" id="GO:0016747">
    <property type="term" value="F:acyltransferase activity, transferring groups other than amino-acyl groups"/>
    <property type="evidence" value="ECO:0007669"/>
    <property type="project" value="InterPro"/>
</dbReference>
<proteinExistence type="predicted"/>
<dbReference type="InterPro" id="IPR016181">
    <property type="entry name" value="Acyl_CoA_acyltransferase"/>
</dbReference>
<organism evidence="2">
    <name type="scientific">marine sediment metagenome</name>
    <dbReference type="NCBI Taxonomy" id="412755"/>
    <lineage>
        <taxon>unclassified sequences</taxon>
        <taxon>metagenomes</taxon>
        <taxon>ecological metagenomes</taxon>
    </lineage>
</organism>
<sequence length="230" mass="26784">MEEKRKWAMEMLRRWSTFAKLSYIESTAVGLIQYKPVPQERVVYIYCIFVPEKDQWQKGIATQLLSNLIADMKKPKLWFDNKPALGLKTRTFPGAKSGQFSARLFFKKMGFKQVGEDPDFLFYPLEEGFIYQPVKEKGAEYIPQEEDKDKVLLVHGPSYCPFSYFFLKKTEQTIKEIAPGISIRWIDSSQEPDEVRKRGNIEGCVVNTKPIKSFVLDKEDFQKEVTKALK</sequence>
<dbReference type="EMBL" id="BARS01006423">
    <property type="protein sequence ID" value="GAF68601.1"/>
    <property type="molecule type" value="Genomic_DNA"/>
</dbReference>
<evidence type="ECO:0000313" key="2">
    <source>
        <dbReference type="EMBL" id="GAF68601.1"/>
    </source>
</evidence>
<dbReference type="AlphaFoldDB" id="X0S019"/>
<dbReference type="PROSITE" id="PS51186">
    <property type="entry name" value="GNAT"/>
    <property type="match status" value="1"/>
</dbReference>
<evidence type="ECO:0000259" key="1">
    <source>
        <dbReference type="PROSITE" id="PS51186"/>
    </source>
</evidence>
<dbReference type="Pfam" id="PF00583">
    <property type="entry name" value="Acetyltransf_1"/>
    <property type="match status" value="1"/>
</dbReference>
<gene>
    <name evidence="2" type="ORF">S01H1_12503</name>
</gene>
<dbReference type="Gene3D" id="3.40.630.30">
    <property type="match status" value="1"/>
</dbReference>
<accession>X0S019</accession>
<protein>
    <recommendedName>
        <fullName evidence="1">N-acetyltransferase domain-containing protein</fullName>
    </recommendedName>
</protein>